<name>A0A401YNC8_9ACTN</name>
<organism evidence="2 3">
    <name type="scientific">Embleya hyalina</name>
    <dbReference type="NCBI Taxonomy" id="516124"/>
    <lineage>
        <taxon>Bacteria</taxon>
        <taxon>Bacillati</taxon>
        <taxon>Actinomycetota</taxon>
        <taxon>Actinomycetes</taxon>
        <taxon>Kitasatosporales</taxon>
        <taxon>Streptomycetaceae</taxon>
        <taxon>Embleya</taxon>
    </lineage>
</organism>
<feature type="transmembrane region" description="Helical" evidence="1">
    <location>
        <begin position="92"/>
        <end position="109"/>
    </location>
</feature>
<proteinExistence type="predicted"/>
<protein>
    <submittedName>
        <fullName evidence="2">Membrane protein</fullName>
    </submittedName>
</protein>
<comment type="caution">
    <text evidence="2">The sequence shown here is derived from an EMBL/GenBank/DDBJ whole genome shotgun (WGS) entry which is preliminary data.</text>
</comment>
<keyword evidence="1" id="KW-0812">Transmembrane</keyword>
<accession>A0A401YNC8</accession>
<keyword evidence="3" id="KW-1185">Reference proteome</keyword>
<evidence type="ECO:0000313" key="2">
    <source>
        <dbReference type="EMBL" id="GCD96124.1"/>
    </source>
</evidence>
<dbReference type="OrthoDB" id="3078176at2"/>
<dbReference type="Proteomes" id="UP000286931">
    <property type="component" value="Unassembled WGS sequence"/>
</dbReference>
<keyword evidence="1" id="KW-0472">Membrane</keyword>
<reference evidence="2 3" key="1">
    <citation type="submission" date="2018-12" db="EMBL/GenBank/DDBJ databases">
        <title>Draft genome sequence of Embleya hyalina NBRC 13850T.</title>
        <authorList>
            <person name="Komaki H."/>
            <person name="Hosoyama A."/>
            <person name="Kimura A."/>
            <person name="Ichikawa N."/>
            <person name="Tamura T."/>
        </authorList>
    </citation>
    <scope>NUCLEOTIDE SEQUENCE [LARGE SCALE GENOMIC DNA]</scope>
    <source>
        <strain evidence="2 3">NBRC 13850</strain>
    </source>
</reference>
<sequence>MTGPVSRRSHSEATRLLCAGAYLDNDFRGAVIDHLVRHEERPVAPSLGVDVVPVLAYALRARRREAQTGVTLLFFWVAFIVFDYISGDSLQSVPMAGAFGYAVLCFLLWSTRRSVGRGVYAVDRTALRKAVPGQRGRVMTLIPFGVRLLAVAYWVLALLGLVLAADVHWPAVVFPLLLTLPIWEYRAHVTGVMRRELARGVFGDLPRVALPSNAHYRRIGESLDREQYAALTIYDPLRPFIGVGLPYEPWSFALDLKRRASAEPGLGPLTGARVIELIRPRLEALRDSAAATSRDRLKDLEIEEFVYLPVGAPRAEIPYDRQTVEQHLHDAVDEGGEARRHFLRIRVGGRDEQIGVTVLVRVHTQGGMLVLEVVPHVLTPVKPEYRAADVVAGRTHDGAARDAVRAVLTAPSAGFAAGVCLVRTVVAVFGTWLADPERALPDAPETSVRELGSTGEVSLFQEMDISRYVKTIQDRITGGVRDALADQGFESDQFEKQVVQVSEGSVFIGSMSGGALAVGSGAKARHVVGSDAK</sequence>
<dbReference type="EMBL" id="BIFH01000019">
    <property type="protein sequence ID" value="GCD96124.1"/>
    <property type="molecule type" value="Genomic_DNA"/>
</dbReference>
<feature type="transmembrane region" description="Helical" evidence="1">
    <location>
        <begin position="138"/>
        <end position="161"/>
    </location>
</feature>
<feature type="transmembrane region" description="Helical" evidence="1">
    <location>
        <begin position="69"/>
        <end position="86"/>
    </location>
</feature>
<gene>
    <name evidence="2" type="ORF">EHYA_03808</name>
</gene>
<evidence type="ECO:0000313" key="3">
    <source>
        <dbReference type="Proteomes" id="UP000286931"/>
    </source>
</evidence>
<keyword evidence="1" id="KW-1133">Transmembrane helix</keyword>
<evidence type="ECO:0000256" key="1">
    <source>
        <dbReference type="SAM" id="Phobius"/>
    </source>
</evidence>
<dbReference type="AlphaFoldDB" id="A0A401YNC8"/>